<dbReference type="GO" id="GO:0003700">
    <property type="term" value="F:DNA-binding transcription factor activity"/>
    <property type="evidence" value="ECO:0007669"/>
    <property type="project" value="InterPro"/>
</dbReference>
<evidence type="ECO:0000313" key="3">
    <source>
        <dbReference type="Proteomes" id="UP000316316"/>
    </source>
</evidence>
<protein>
    <recommendedName>
        <fullName evidence="1">HTH araC/xylS-type domain-containing protein</fullName>
    </recommendedName>
</protein>
<accession>A0A8B5VWB9</accession>
<dbReference type="AlphaFoldDB" id="A0A8B5VWB9"/>
<dbReference type="GO" id="GO:0043565">
    <property type="term" value="F:sequence-specific DNA binding"/>
    <property type="evidence" value="ECO:0007669"/>
    <property type="project" value="InterPro"/>
</dbReference>
<dbReference type="InterPro" id="IPR018060">
    <property type="entry name" value="HTH_AraC"/>
</dbReference>
<comment type="caution">
    <text evidence="2">The sequence shown here is derived from an EMBL/GenBank/DDBJ whole genome shotgun (WGS) entry which is preliminary data.</text>
</comment>
<name>A0A8B5VWB9_ENTAV</name>
<dbReference type="Proteomes" id="UP000316316">
    <property type="component" value="Unassembled WGS sequence"/>
</dbReference>
<proteinExistence type="predicted"/>
<feature type="domain" description="HTH araC/xylS-type" evidence="1">
    <location>
        <begin position="1"/>
        <end position="28"/>
    </location>
</feature>
<reference evidence="2 3" key="1">
    <citation type="submission" date="2017-10" db="EMBL/GenBank/DDBJ databases">
        <title>FDA dAtabase for Regulatory Grade micrObial Sequences (FDA-ARGOS): Supporting development and validation of Infectious Disease Dx tests.</title>
        <authorList>
            <person name="Campos J."/>
            <person name="Goldberg B."/>
            <person name="Tallon L.J."/>
            <person name="Sadzewicz L."/>
            <person name="Sengamalay N."/>
            <person name="Ott S."/>
            <person name="Godinez A."/>
            <person name="Nagaraj S."/>
            <person name="Vyas G."/>
            <person name="Aluvathingal J."/>
            <person name="Nadendla S."/>
            <person name="Geyer C."/>
            <person name="Nandy P."/>
            <person name="Hobson J."/>
            <person name="Sichtig H."/>
        </authorList>
    </citation>
    <scope>NUCLEOTIDE SEQUENCE [LARGE SCALE GENOMIC DNA]</scope>
    <source>
        <strain evidence="2 3">FDAARGOS_185</strain>
    </source>
</reference>
<organism evidence="2 3">
    <name type="scientific">Enterococcus avium</name>
    <name type="common">Streptococcus avium</name>
    <dbReference type="NCBI Taxonomy" id="33945"/>
    <lineage>
        <taxon>Bacteria</taxon>
        <taxon>Bacillati</taxon>
        <taxon>Bacillota</taxon>
        <taxon>Bacilli</taxon>
        <taxon>Lactobacillales</taxon>
        <taxon>Enterococcaceae</taxon>
        <taxon>Enterococcus</taxon>
    </lineage>
</organism>
<gene>
    <name evidence="2" type="ORF">AUF17_19295</name>
</gene>
<evidence type="ECO:0000259" key="1">
    <source>
        <dbReference type="PROSITE" id="PS01124"/>
    </source>
</evidence>
<dbReference type="PROSITE" id="PS01124">
    <property type="entry name" value="HTH_ARAC_FAMILY_2"/>
    <property type="match status" value="1"/>
</dbReference>
<evidence type="ECO:0000313" key="2">
    <source>
        <dbReference type="EMBL" id="TRZ28852.1"/>
    </source>
</evidence>
<dbReference type="EMBL" id="PDXQ01000002">
    <property type="protein sequence ID" value="TRZ28852.1"/>
    <property type="molecule type" value="Genomic_DNA"/>
</dbReference>
<sequence length="35" mass="4232">MVNYQSESHFYRLLKKRFQLSPPSLNLRYSKQSQG</sequence>